<name>A0AAD9NZR9_RIDPI</name>
<dbReference type="Proteomes" id="UP001209878">
    <property type="component" value="Unassembled WGS sequence"/>
</dbReference>
<dbReference type="EMBL" id="JAODUO010000238">
    <property type="protein sequence ID" value="KAK2185409.1"/>
    <property type="molecule type" value="Genomic_DNA"/>
</dbReference>
<keyword evidence="3" id="KW-1185">Reference proteome</keyword>
<evidence type="ECO:0000313" key="2">
    <source>
        <dbReference type="EMBL" id="KAK2185409.1"/>
    </source>
</evidence>
<comment type="caution">
    <text evidence="2">The sequence shown here is derived from an EMBL/GenBank/DDBJ whole genome shotgun (WGS) entry which is preliminary data.</text>
</comment>
<organism evidence="2 3">
    <name type="scientific">Ridgeia piscesae</name>
    <name type="common">Tubeworm</name>
    <dbReference type="NCBI Taxonomy" id="27915"/>
    <lineage>
        <taxon>Eukaryota</taxon>
        <taxon>Metazoa</taxon>
        <taxon>Spiralia</taxon>
        <taxon>Lophotrochozoa</taxon>
        <taxon>Annelida</taxon>
        <taxon>Polychaeta</taxon>
        <taxon>Sedentaria</taxon>
        <taxon>Canalipalpata</taxon>
        <taxon>Sabellida</taxon>
        <taxon>Siboglinidae</taxon>
        <taxon>Ridgeia</taxon>
    </lineage>
</organism>
<protein>
    <recommendedName>
        <fullName evidence="1">Endonuclease/exonuclease/phosphatase domain-containing protein</fullName>
    </recommendedName>
</protein>
<dbReference type="Gene3D" id="3.60.10.10">
    <property type="entry name" value="Endonuclease/exonuclease/phosphatase"/>
    <property type="match status" value="1"/>
</dbReference>
<dbReference type="AlphaFoldDB" id="A0AAD9NZR9"/>
<evidence type="ECO:0000313" key="3">
    <source>
        <dbReference type="Proteomes" id="UP001209878"/>
    </source>
</evidence>
<dbReference type="GO" id="GO:0003824">
    <property type="term" value="F:catalytic activity"/>
    <property type="evidence" value="ECO:0007669"/>
    <property type="project" value="InterPro"/>
</dbReference>
<dbReference type="SUPFAM" id="SSF56219">
    <property type="entry name" value="DNase I-like"/>
    <property type="match status" value="1"/>
</dbReference>
<dbReference type="Pfam" id="PF03372">
    <property type="entry name" value="Exo_endo_phos"/>
    <property type="match status" value="1"/>
</dbReference>
<reference evidence="2" key="1">
    <citation type="journal article" date="2023" name="Mol. Biol. Evol.">
        <title>Third-Generation Sequencing Reveals the Adaptive Role of the Epigenome in Three Deep-Sea Polychaetes.</title>
        <authorList>
            <person name="Perez M."/>
            <person name="Aroh O."/>
            <person name="Sun Y."/>
            <person name="Lan Y."/>
            <person name="Juniper S.K."/>
            <person name="Young C.R."/>
            <person name="Angers B."/>
            <person name="Qian P.Y."/>
        </authorList>
    </citation>
    <scope>NUCLEOTIDE SEQUENCE</scope>
    <source>
        <strain evidence="2">R07B-5</strain>
    </source>
</reference>
<feature type="domain" description="Endonuclease/exonuclease/phosphatase" evidence="1">
    <location>
        <begin position="18"/>
        <end position="132"/>
    </location>
</feature>
<evidence type="ECO:0000259" key="1">
    <source>
        <dbReference type="Pfam" id="PF03372"/>
    </source>
</evidence>
<dbReference type="InterPro" id="IPR036691">
    <property type="entry name" value="Endo/exonu/phosph_ase_sf"/>
</dbReference>
<gene>
    <name evidence="2" type="ORF">NP493_238g03040</name>
</gene>
<accession>A0AAD9NZR9</accession>
<dbReference type="InterPro" id="IPR005135">
    <property type="entry name" value="Endo/exonuclease/phosphatase"/>
</dbReference>
<sequence>MANRQDIRDCKKIAVTNKELKRLNVDIDALQETRLADSGTLKDIDYTFYWEGKGSDKPREHGIGFAVRNSLLNMTEPGYERLLTLLTPNTKDEFYENVASIINSIPNKEQLVLLGDFNANHDTWPSYFGHFGVGRINENGQRLLELCIVNTCFKTKPQHKVPWRRPRSKHWHQLGLILFSPETLSQRSGTLRDTMHRTALAIFWKKTSKIHDWFDAKSTEMTPVIETKRAVVAEYKHSSSEKNLQIRRAARSKAQQTARRCANEYRTQLSEYTQTAAATGNIREHQSLEAIDCLPTMNELDAAPTVEGLGKISDSLASGKAPGSDGMPLN</sequence>
<proteinExistence type="predicted"/>